<keyword evidence="3" id="KW-0067">ATP-binding</keyword>
<sequence>MTRKKIGDLLVEKGYITPEILKAAMAEQVATGKRLGAVLVDRGLVTEDQLMETISERLGIPQVSLANMVLPPHAIQRISAETARRYTVIPIFLIGNTLTLAMADPLNIIAIDEIKYQTGCEIKRAVCRSSEIRQAIDQYYSVADSLHDIIGTRRTDVEEDIPVVTAAQQEEAESPIIKLVTLIITKAVNEGASDVHIEPEETSLRIRYRINGSMREEAAPPKAVQNEIISRIKIAAEMDVSEKRLPQDGRFAMNVDGAMVDLRVSTLPTIHGEKVVIRILDRRNLLLSFSQLGFRDTIQEAWNAVVRKAEGIVLISGPTSSGKTSTLYATLQAINSVDKNIITVEDPVEYSLSLINQIQINEKAGLTFPICLRSMLRQNPDVIMIGEIRDSETAHMAIRSALTGHLVFSTIHTNDAPSAITRLIDMGVENYLVTAAVKGVLAQRLVRLNCPHCLASYRPPETLLRRAGLMELADAIDFRRSTGCNQCRDTGYGKLTGIFEFMEITNSITELILQGASLSRIRKDAARSGYIPLFEAGLEKLMNGAICLEELLKETSNIEDYFGSGRSGELEERRAVTV</sequence>
<dbReference type="SUPFAM" id="SSF160246">
    <property type="entry name" value="EspE N-terminal domain-like"/>
    <property type="match status" value="1"/>
</dbReference>
<dbReference type="PANTHER" id="PTHR30258:SF1">
    <property type="entry name" value="PROTEIN TRANSPORT PROTEIN HOFB HOMOLOG"/>
    <property type="match status" value="1"/>
</dbReference>
<dbReference type="Gene3D" id="3.40.50.300">
    <property type="entry name" value="P-loop containing nucleotide triphosphate hydrolases"/>
    <property type="match status" value="1"/>
</dbReference>
<comment type="similarity">
    <text evidence="1">Belongs to the GSP E family.</text>
</comment>
<dbReference type="AlphaFoldDB" id="A0A855XEI5"/>
<evidence type="ECO:0000313" key="5">
    <source>
        <dbReference type="EMBL" id="PWB76457.1"/>
    </source>
</evidence>
<comment type="caution">
    <text evidence="5">The sequence shown here is derived from an EMBL/GenBank/DDBJ whole genome shotgun (WGS) entry which is preliminary data.</text>
</comment>
<dbReference type="InterPro" id="IPR027417">
    <property type="entry name" value="P-loop_NTPase"/>
</dbReference>
<dbReference type="Gene3D" id="3.30.450.90">
    <property type="match status" value="1"/>
</dbReference>
<dbReference type="Pfam" id="PF05157">
    <property type="entry name" value="MshEN"/>
    <property type="match status" value="1"/>
</dbReference>
<dbReference type="FunFam" id="3.30.300.160:FF:000002">
    <property type="entry name" value="Type II secretion system protein E"/>
    <property type="match status" value="1"/>
</dbReference>
<evidence type="ECO:0000256" key="2">
    <source>
        <dbReference type="ARBA" id="ARBA00022741"/>
    </source>
</evidence>
<dbReference type="Pfam" id="PF00437">
    <property type="entry name" value="T2SSE"/>
    <property type="match status" value="1"/>
</dbReference>
<organism evidence="5 6">
    <name type="scientific">candidate division GN15 bacterium</name>
    <dbReference type="NCBI Taxonomy" id="2072418"/>
    <lineage>
        <taxon>Bacteria</taxon>
        <taxon>candidate division GN15</taxon>
    </lineage>
</organism>
<dbReference type="Proteomes" id="UP000250918">
    <property type="component" value="Unassembled WGS sequence"/>
</dbReference>
<evidence type="ECO:0000313" key="6">
    <source>
        <dbReference type="Proteomes" id="UP000250918"/>
    </source>
</evidence>
<accession>A0A855XEI5</accession>
<reference evidence="5 6" key="1">
    <citation type="journal article" date="2018" name="ISME J.">
        <title>A methanotrophic archaeon couples anaerobic oxidation of methane to Fe(III) reduction.</title>
        <authorList>
            <person name="Cai C."/>
            <person name="Leu A.O."/>
            <person name="Xie G.J."/>
            <person name="Guo J."/>
            <person name="Feng Y."/>
            <person name="Zhao J.X."/>
            <person name="Tyson G.W."/>
            <person name="Yuan Z."/>
            <person name="Hu S."/>
        </authorList>
    </citation>
    <scope>NUCLEOTIDE SEQUENCE [LARGE SCALE GENOMIC DNA]</scope>
    <source>
        <strain evidence="5">FeB_12</strain>
    </source>
</reference>
<dbReference type="PANTHER" id="PTHR30258">
    <property type="entry name" value="TYPE II SECRETION SYSTEM PROTEIN GSPE-RELATED"/>
    <property type="match status" value="1"/>
</dbReference>
<dbReference type="CDD" id="cd01129">
    <property type="entry name" value="PulE-GspE-like"/>
    <property type="match status" value="1"/>
</dbReference>
<name>A0A855XEI5_9BACT</name>
<keyword evidence="2" id="KW-0547">Nucleotide-binding</keyword>
<dbReference type="InterPro" id="IPR001482">
    <property type="entry name" value="T2SS/T4SS_dom"/>
</dbReference>
<gene>
    <name evidence="5" type="ORF">C3F09_00370</name>
</gene>
<dbReference type="SUPFAM" id="SSF52540">
    <property type="entry name" value="P-loop containing nucleoside triphosphate hydrolases"/>
    <property type="match status" value="1"/>
</dbReference>
<dbReference type="Gene3D" id="3.30.300.160">
    <property type="entry name" value="Type II secretion system, protein E, N-terminal domain"/>
    <property type="match status" value="1"/>
</dbReference>
<dbReference type="InterPro" id="IPR007831">
    <property type="entry name" value="T2SS_GspE_N"/>
</dbReference>
<evidence type="ECO:0000256" key="3">
    <source>
        <dbReference type="ARBA" id="ARBA00022840"/>
    </source>
</evidence>
<protein>
    <submittedName>
        <fullName evidence="5">Type II secretion system protein GspE</fullName>
    </submittedName>
</protein>
<proteinExistence type="inferred from homology"/>
<dbReference type="GO" id="GO:0016887">
    <property type="term" value="F:ATP hydrolysis activity"/>
    <property type="evidence" value="ECO:0007669"/>
    <property type="project" value="TreeGrafter"/>
</dbReference>
<dbReference type="InterPro" id="IPR037257">
    <property type="entry name" value="T2SS_E_N_sf"/>
</dbReference>
<dbReference type="EMBL" id="PQAP01000001">
    <property type="protein sequence ID" value="PWB76457.1"/>
    <property type="molecule type" value="Genomic_DNA"/>
</dbReference>
<dbReference type="GO" id="GO:0005524">
    <property type="term" value="F:ATP binding"/>
    <property type="evidence" value="ECO:0007669"/>
    <property type="project" value="UniProtKB-KW"/>
</dbReference>
<feature type="domain" description="Bacterial type II secretion system protein E" evidence="4">
    <location>
        <begin position="376"/>
        <end position="390"/>
    </location>
</feature>
<dbReference type="FunFam" id="3.30.450.90:FF:000001">
    <property type="entry name" value="Type II secretion system ATPase GspE"/>
    <property type="match status" value="1"/>
</dbReference>
<dbReference type="PROSITE" id="PS00662">
    <property type="entry name" value="T2SP_E"/>
    <property type="match status" value="1"/>
</dbReference>
<dbReference type="Gene3D" id="1.10.40.70">
    <property type="match status" value="1"/>
</dbReference>
<evidence type="ECO:0000259" key="4">
    <source>
        <dbReference type="PROSITE" id="PS00662"/>
    </source>
</evidence>
<dbReference type="GO" id="GO:0005886">
    <property type="term" value="C:plasma membrane"/>
    <property type="evidence" value="ECO:0007669"/>
    <property type="project" value="TreeGrafter"/>
</dbReference>
<evidence type="ECO:0000256" key="1">
    <source>
        <dbReference type="ARBA" id="ARBA00006611"/>
    </source>
</evidence>